<accession>A0A8J7M2A8</accession>
<feature type="signal peptide" evidence="1">
    <location>
        <begin position="1"/>
        <end position="35"/>
    </location>
</feature>
<comment type="caution">
    <text evidence="3">The sequence shown here is derived from an EMBL/GenBank/DDBJ whole genome shotgun (WGS) entry which is preliminary data.</text>
</comment>
<dbReference type="InterPro" id="IPR004843">
    <property type="entry name" value="Calcineurin-like_PHP"/>
</dbReference>
<dbReference type="RefSeq" id="WP_199386508.1">
    <property type="nucleotide sequence ID" value="NZ_JAEMHM010000023.1"/>
</dbReference>
<dbReference type="SUPFAM" id="SSF56300">
    <property type="entry name" value="Metallo-dependent phosphatases"/>
    <property type="match status" value="1"/>
</dbReference>
<dbReference type="Gene3D" id="3.60.21.10">
    <property type="match status" value="1"/>
</dbReference>
<dbReference type="Pfam" id="PF00149">
    <property type="entry name" value="Metallophos"/>
    <property type="match status" value="1"/>
</dbReference>
<dbReference type="EMBL" id="JAEMHM010000023">
    <property type="protein sequence ID" value="MBJ6727410.1"/>
    <property type="molecule type" value="Genomic_DNA"/>
</dbReference>
<evidence type="ECO:0000313" key="4">
    <source>
        <dbReference type="Proteomes" id="UP000636888"/>
    </source>
</evidence>
<gene>
    <name evidence="3" type="ORF">JFN93_22075</name>
</gene>
<feature type="chain" id="PRO_5035287977" evidence="1">
    <location>
        <begin position="36"/>
        <end position="376"/>
    </location>
</feature>
<sequence length="376" mass="40646">MILGNHLPVVSPFVCRCVIAAALGAIFGGSSLAFAGAPVSFRFAVTDDSRAEGGWAARDNGVATVVVNAIARDIAAQRLDLVLFPGDMASGTNDPQREESMLKSWKKAMAPVYDAGIPVYVTRGNHEYRPSRHGAKNPDSPVGTFLQSFPMPLNGPAGEKGLTYSFGYKNARFIAFDQYAGRQPGFDNTRFAPGANRGQMMNRWVLDEIERSSSGVTFVMGHEMLTPSSHTDCLANDPDSRDALLRALGSHNGTYFAGHDHLYLRGVFTDVEGRRVPAFVVGTGGAGNYDYKGDGSAGTYPGAPRYQLQKVLANRDNPYFGYLLVTVYADNSWRAEFRGFRFNKWGDASDVSLSPITVLDAVTSTEMAAKSVPASR</sequence>
<dbReference type="Proteomes" id="UP000636888">
    <property type="component" value="Unassembled WGS sequence"/>
</dbReference>
<evidence type="ECO:0000313" key="3">
    <source>
        <dbReference type="EMBL" id="MBJ6727410.1"/>
    </source>
</evidence>
<keyword evidence="4" id="KW-1185">Reference proteome</keyword>
<protein>
    <submittedName>
        <fullName evidence="3">Metallophosphoesterase</fullName>
    </submittedName>
</protein>
<dbReference type="PANTHER" id="PTHR43143">
    <property type="entry name" value="METALLOPHOSPHOESTERASE, CALCINEURIN SUPERFAMILY"/>
    <property type="match status" value="1"/>
</dbReference>
<reference evidence="3" key="1">
    <citation type="submission" date="2020-12" db="EMBL/GenBank/DDBJ databases">
        <title>Geomonas sp. Red875, isolated from river sediment.</title>
        <authorList>
            <person name="Xu Z."/>
            <person name="Zhang Z."/>
            <person name="Masuda Y."/>
            <person name="Itoh H."/>
            <person name="Senoo K."/>
        </authorList>
    </citation>
    <scope>NUCLEOTIDE SEQUENCE</scope>
    <source>
        <strain evidence="3">Red875</strain>
    </source>
</reference>
<dbReference type="AlphaFoldDB" id="A0A8J7M2A8"/>
<proteinExistence type="predicted"/>
<name>A0A8J7M2A8_9BACT</name>
<evidence type="ECO:0000256" key="1">
    <source>
        <dbReference type="SAM" id="SignalP"/>
    </source>
</evidence>
<dbReference type="PANTHER" id="PTHR43143:SF1">
    <property type="entry name" value="SERINE_THREONINE-PROTEIN PHOSPHATASE CPPED1"/>
    <property type="match status" value="1"/>
</dbReference>
<organism evidence="3 4">
    <name type="scientific">Geomesophilobacter sediminis</name>
    <dbReference type="NCBI Taxonomy" id="2798584"/>
    <lineage>
        <taxon>Bacteria</taxon>
        <taxon>Pseudomonadati</taxon>
        <taxon>Thermodesulfobacteriota</taxon>
        <taxon>Desulfuromonadia</taxon>
        <taxon>Geobacterales</taxon>
        <taxon>Geobacteraceae</taxon>
        <taxon>Geomesophilobacter</taxon>
    </lineage>
</organism>
<feature type="domain" description="Calcineurin-like phosphoesterase" evidence="2">
    <location>
        <begin position="70"/>
        <end position="262"/>
    </location>
</feature>
<dbReference type="InterPro" id="IPR051918">
    <property type="entry name" value="STPP_CPPED1"/>
</dbReference>
<dbReference type="GO" id="GO:0016787">
    <property type="term" value="F:hydrolase activity"/>
    <property type="evidence" value="ECO:0007669"/>
    <property type="project" value="InterPro"/>
</dbReference>
<dbReference type="InterPro" id="IPR029052">
    <property type="entry name" value="Metallo-depent_PP-like"/>
</dbReference>
<keyword evidence="1" id="KW-0732">Signal</keyword>
<evidence type="ECO:0000259" key="2">
    <source>
        <dbReference type="Pfam" id="PF00149"/>
    </source>
</evidence>